<name>A0ABM8ATI1_9BACT</name>
<accession>A0ABM8ATI1</accession>
<dbReference type="InterPro" id="IPR027417">
    <property type="entry name" value="P-loop_NTPase"/>
</dbReference>
<dbReference type="Proteomes" id="UP001061361">
    <property type="component" value="Chromosome"/>
</dbReference>
<dbReference type="Pfam" id="PF13481">
    <property type="entry name" value="AAA_25"/>
    <property type="match status" value="1"/>
</dbReference>
<sequence>MNNVPETHTAADYIGAYSGLPQPTTGQSFFQSYSTAFCATSQLDIDHRSHILYKIIQSLEKTAKTLFQGGQKSEDKQWITLGNWRVKICEGKHLEGVPHLPLGGFYNKSTCQFGADPIELFAVLNNVDYGKALMVFAEHLKVGSDTIGQIDKNKGFVQEKSPLATPLLPYPSLAVNLGQPFHYSIYRSLTGMPISLVWFWKLYNGQIVMQHSTLWRPLRGVNLSWLDLFPTAPYTLYNAHILCGNAGVPVHFVHNEGFADEQSRGRFSCIFSACPGGVRNLVDADLSQLAFRDVCIDVAPATDGVALPAIIEKMKRVNVRNVTLRFLDSGNFVSSDDFLKEPIAYGCYLFDMKPNPEDTEAAITGPGEMLPGSDIDRKMLISPIIREGEAVWLYGKEKSGKSWLGLTLAYMLSKGHCSAGRWTTGDAFGVLYVDGEMLPDDLENNTQMVMNGFGNANGDVPFARLCAKSQTGGAISILENDWQETIEKSLDGIKLLILDNFYCLTDNKVSDIKVVSAWLHRLTQKGIAVIMLDHTNREGELQGSISKGRIANLCIEIEDIGNNRLSISYPVARRLHGDDAQSCVVRKIFSDDSFHVELDEATLCSTPVSEKIKQLAWIKYYVDVLGLTYAEIEERCGTSKSTANHQYNHQIPKLKGEMLAQFDEEVVRITNSISC</sequence>
<evidence type="ECO:0000313" key="1">
    <source>
        <dbReference type="EMBL" id="BDQ34731.1"/>
    </source>
</evidence>
<protein>
    <recommendedName>
        <fullName evidence="3">AAA domain-containing protein</fullName>
    </recommendedName>
</protein>
<dbReference type="SUPFAM" id="SSF52540">
    <property type="entry name" value="P-loop containing nucleoside triphosphate hydrolases"/>
    <property type="match status" value="1"/>
</dbReference>
<proteinExistence type="predicted"/>
<evidence type="ECO:0000313" key="2">
    <source>
        <dbReference type="Proteomes" id="UP001061361"/>
    </source>
</evidence>
<evidence type="ECO:0008006" key="3">
    <source>
        <dbReference type="Google" id="ProtNLM"/>
    </source>
</evidence>
<dbReference type="EMBL" id="AP026708">
    <property type="protein sequence ID" value="BDQ34731.1"/>
    <property type="molecule type" value="Genomic_DNA"/>
</dbReference>
<keyword evidence="2" id="KW-1185">Reference proteome</keyword>
<reference evidence="1" key="1">
    <citation type="submission" date="2022-08" db="EMBL/GenBank/DDBJ databases">
        <title>Genome Sequence of the sulphate-reducing bacterium, Pseudodesulfovibrio portus JCM14722.</title>
        <authorList>
            <person name="Kondo R."/>
            <person name="Kataoka T."/>
        </authorList>
    </citation>
    <scope>NUCLEOTIDE SEQUENCE</scope>
    <source>
        <strain evidence="1">JCM 14722</strain>
    </source>
</reference>
<organism evidence="1 2">
    <name type="scientific">Pseudodesulfovibrio portus</name>
    <dbReference type="NCBI Taxonomy" id="231439"/>
    <lineage>
        <taxon>Bacteria</taxon>
        <taxon>Pseudomonadati</taxon>
        <taxon>Thermodesulfobacteriota</taxon>
        <taxon>Desulfovibrionia</taxon>
        <taxon>Desulfovibrionales</taxon>
        <taxon>Desulfovibrionaceae</taxon>
    </lineage>
</organism>
<dbReference type="Gene3D" id="3.40.50.300">
    <property type="entry name" value="P-loop containing nucleotide triphosphate hydrolases"/>
    <property type="match status" value="1"/>
</dbReference>
<dbReference type="RefSeq" id="WP_264981625.1">
    <property type="nucleotide sequence ID" value="NZ_AP026708.1"/>
</dbReference>
<gene>
    <name evidence="1" type="ORF">JCM14722_22730</name>
</gene>